<reference evidence="1 2" key="1">
    <citation type="journal article" date="2010" name="J. Bacteriol.">
        <title>Genome sequences of Pelagibaca bermudensis HTCC2601T and Maritimibacter alkaliphilus HTCC2654T, the type strains of two marine Roseobacter genera.</title>
        <authorList>
            <person name="Thrash J.C."/>
            <person name="Cho J.C."/>
            <person name="Ferriera S."/>
            <person name="Johnson J."/>
            <person name="Vergin K.L."/>
            <person name="Giovannoni S.J."/>
        </authorList>
    </citation>
    <scope>NUCLEOTIDE SEQUENCE [LARGE SCALE GENOMIC DNA]</scope>
    <source>
        <strain evidence="2">DSM 26914 / JCM 13377 / KCTC 12554 / HTCC2601</strain>
    </source>
</reference>
<dbReference type="Proteomes" id="UP000006230">
    <property type="component" value="Unassembled WGS sequence"/>
</dbReference>
<dbReference type="AlphaFoldDB" id="Q0FLJ7"/>
<name>Q0FLJ7_SALBH</name>
<protein>
    <submittedName>
        <fullName evidence="1">Uncharacterized protein</fullName>
    </submittedName>
</protein>
<proteinExistence type="predicted"/>
<dbReference type="HOGENOM" id="CLU_2451953_0_0_5"/>
<sequence length="89" mass="9156">MTATTYQLDLTRSAGDATNIQQAIAIELAIGGSLGSDFAAWPAGLANEWNAAAEAGTFATSRTLGDMARAFLGHRLTRIPIDHAAAPAA</sequence>
<accession>Q0FLJ7</accession>
<dbReference type="OrthoDB" id="7874020at2"/>
<evidence type="ECO:0000313" key="2">
    <source>
        <dbReference type="Proteomes" id="UP000006230"/>
    </source>
</evidence>
<dbReference type="EMBL" id="AATQ01000032">
    <property type="protein sequence ID" value="EAU45101.1"/>
    <property type="molecule type" value="Genomic_DNA"/>
</dbReference>
<gene>
    <name evidence="1" type="ORF">R2601_22981</name>
</gene>
<dbReference type="RefSeq" id="WP_007799755.1">
    <property type="nucleotide sequence ID" value="NZ_DS022276.1"/>
</dbReference>
<organism evidence="1 2">
    <name type="scientific">Salipiger bermudensis (strain DSM 26914 / JCM 13377 / KCTC 12554 / HTCC2601)</name>
    <name type="common">Pelagibaca bermudensis</name>
    <dbReference type="NCBI Taxonomy" id="314265"/>
    <lineage>
        <taxon>Bacteria</taxon>
        <taxon>Pseudomonadati</taxon>
        <taxon>Pseudomonadota</taxon>
        <taxon>Alphaproteobacteria</taxon>
        <taxon>Rhodobacterales</taxon>
        <taxon>Roseobacteraceae</taxon>
        <taxon>Salipiger</taxon>
    </lineage>
</organism>
<dbReference type="STRING" id="314265.R2601_22981"/>
<keyword evidence="2" id="KW-1185">Reference proteome</keyword>
<evidence type="ECO:0000313" key="1">
    <source>
        <dbReference type="EMBL" id="EAU45101.1"/>
    </source>
</evidence>
<comment type="caution">
    <text evidence="1">The sequence shown here is derived from an EMBL/GenBank/DDBJ whole genome shotgun (WGS) entry which is preliminary data.</text>
</comment>